<feature type="chain" id="PRO_5029623549" evidence="3">
    <location>
        <begin position="20"/>
        <end position="171"/>
    </location>
</feature>
<evidence type="ECO:0000256" key="2">
    <source>
        <dbReference type="SAM" id="Phobius"/>
    </source>
</evidence>
<protein>
    <submittedName>
        <fullName evidence="4">Uncharacterized protein</fullName>
    </submittedName>
</protein>
<dbReference type="Proteomes" id="UP000462014">
    <property type="component" value="Unassembled WGS sequence"/>
</dbReference>
<keyword evidence="2" id="KW-0472">Membrane</keyword>
<evidence type="ECO:0000313" key="5">
    <source>
        <dbReference type="Proteomes" id="UP000462014"/>
    </source>
</evidence>
<proteinExistence type="predicted"/>
<feature type="signal peptide" evidence="3">
    <location>
        <begin position="1"/>
        <end position="19"/>
    </location>
</feature>
<sequence>MKKLILLLCLLFIGLATFAQQTDSLAYQLQRKKVNNLLGKRSIKFNQYFQSLDMHTGIFGLQTKKDIRRSNEILMDIVQTDNAVFKELKILLDYRTTVQSQVLDRSKESENRNTSFMGTINKLRNQTEKLQAEAEQYHKEAENLKKLLFVAAALILLLTFLIIRIKSSKRR</sequence>
<feature type="transmembrane region" description="Helical" evidence="2">
    <location>
        <begin position="147"/>
        <end position="165"/>
    </location>
</feature>
<evidence type="ECO:0000313" key="4">
    <source>
        <dbReference type="EMBL" id="MVN21978.1"/>
    </source>
</evidence>
<evidence type="ECO:0000256" key="1">
    <source>
        <dbReference type="SAM" id="Coils"/>
    </source>
</evidence>
<feature type="coiled-coil region" evidence="1">
    <location>
        <begin position="120"/>
        <end position="147"/>
    </location>
</feature>
<name>A0A7K1SXK1_9SPHI</name>
<keyword evidence="3" id="KW-0732">Signal</keyword>
<dbReference type="RefSeq" id="WP_157566797.1">
    <property type="nucleotide sequence ID" value="NZ_WPIK01000008.1"/>
</dbReference>
<keyword evidence="1" id="KW-0175">Coiled coil</keyword>
<keyword evidence="2" id="KW-0812">Transmembrane</keyword>
<dbReference type="EMBL" id="WPIK01000008">
    <property type="protein sequence ID" value="MVN21978.1"/>
    <property type="molecule type" value="Genomic_DNA"/>
</dbReference>
<comment type="caution">
    <text evidence="4">The sequence shown here is derived from an EMBL/GenBank/DDBJ whole genome shotgun (WGS) entry which is preliminary data.</text>
</comment>
<gene>
    <name evidence="4" type="ORF">GO621_10565</name>
</gene>
<evidence type="ECO:0000256" key="3">
    <source>
        <dbReference type="SAM" id="SignalP"/>
    </source>
</evidence>
<reference evidence="4 5" key="1">
    <citation type="submission" date="2019-12" db="EMBL/GenBank/DDBJ databases">
        <title>Mucilaginibacter sp. HMF7410 genome sequencing and assembly.</title>
        <authorList>
            <person name="Kang H."/>
            <person name="Cha I."/>
            <person name="Kim H."/>
            <person name="Joh K."/>
        </authorList>
    </citation>
    <scope>NUCLEOTIDE SEQUENCE [LARGE SCALE GENOMIC DNA]</scope>
    <source>
        <strain evidence="4 5">HMF7410</strain>
    </source>
</reference>
<keyword evidence="2" id="KW-1133">Transmembrane helix</keyword>
<dbReference type="AlphaFoldDB" id="A0A7K1SXK1"/>
<keyword evidence="5" id="KW-1185">Reference proteome</keyword>
<accession>A0A7K1SXK1</accession>
<organism evidence="4 5">
    <name type="scientific">Mucilaginibacter arboris</name>
    <dbReference type="NCBI Taxonomy" id="2682090"/>
    <lineage>
        <taxon>Bacteria</taxon>
        <taxon>Pseudomonadati</taxon>
        <taxon>Bacteroidota</taxon>
        <taxon>Sphingobacteriia</taxon>
        <taxon>Sphingobacteriales</taxon>
        <taxon>Sphingobacteriaceae</taxon>
        <taxon>Mucilaginibacter</taxon>
    </lineage>
</organism>